<dbReference type="GO" id="GO:0016301">
    <property type="term" value="F:kinase activity"/>
    <property type="evidence" value="ECO:0007669"/>
    <property type="project" value="UniProtKB-KW"/>
</dbReference>
<dbReference type="CDD" id="cd00198">
    <property type="entry name" value="vWFA"/>
    <property type="match status" value="1"/>
</dbReference>
<reference evidence="3" key="1">
    <citation type="submission" date="2016-10" db="EMBL/GenBank/DDBJ databases">
        <authorList>
            <person name="Varghese N."/>
            <person name="Submissions S."/>
        </authorList>
    </citation>
    <scope>NUCLEOTIDE SEQUENCE [LARGE SCALE GENOMIC DNA]</scope>
    <source>
        <strain evidence="3">DSM 173</strain>
    </source>
</reference>
<sequence>MNQRLLQRRLQLGVAFGLIVGLTSIAYARDALNLDGKPGLYQRVLTRPGAILSASPAPTTGGQPVPPLTVLYVYQRRADWVEVGSAAKDAKTAWLPAAQVIDWRQTLTVAFNRTGGREPALFFREREPLLELLESAQPAARNADLRTAIQRGSLPEEFPVIASEPETYVDPNSQFYLLPILAHEEVFLESGHTTTLLNVAAVTLQPDTPQPLARAARPAVATPADDYRVGIVFVIDTTISMGPYIERTQSAVRRIYNRLKDSPMRTALGFGAVAYRSNIDATPGLEYVTRIVSPLTDTSTDDFLAALGQVEPARVSSKRFDEDAFAGIYEALEQIDWSGYAGRFIVLITDAGALDATDPLARTRLGPERLQLLAQDKDQEHGGSKIAIATLHLLTPEGRNNHARAAAQYRALSRWGDEHLYFPVEGGSIASYGAQVDALADAVLAHLESVHADHTTVPEPDIAQTNPAQTEIARKTALVSRAIQLAYLGRRQGVRAPSLIDAWVADGDLANPSQRPLEVRVLITKNQLSDLQETLQAIFQAGEQTFMTPKDFFTQLRGAAAVLARQPERVNQIAVQELADVGQIGAWLEDLPYTSQIMNLTESRWLARSYAEQQEVLDAIEEKIRLYRQIHDETDRWVSLLPDAPKGEAVTTIPLDALP</sequence>
<dbReference type="PROSITE" id="PS50234">
    <property type="entry name" value="VWFA"/>
    <property type="match status" value="1"/>
</dbReference>
<protein>
    <submittedName>
        <fullName evidence="2">Serine/threonine-protein kinase PpkA</fullName>
    </submittedName>
</protein>
<dbReference type="Gene3D" id="3.40.50.410">
    <property type="entry name" value="von Willebrand factor, type A domain"/>
    <property type="match status" value="1"/>
</dbReference>
<keyword evidence="2" id="KW-0808">Transferase</keyword>
<evidence type="ECO:0000313" key="2">
    <source>
        <dbReference type="EMBL" id="SDX91435.1"/>
    </source>
</evidence>
<feature type="domain" description="VWFA" evidence="1">
    <location>
        <begin position="230"/>
        <end position="424"/>
    </location>
</feature>
<dbReference type="AlphaFoldDB" id="A0A1H3FKS5"/>
<dbReference type="InterPro" id="IPR036465">
    <property type="entry name" value="vWFA_dom_sf"/>
</dbReference>
<dbReference type="PANTHER" id="PTHR47763">
    <property type="entry name" value="ALPHA-PROTEIN KINASE VWKA"/>
    <property type="match status" value="1"/>
</dbReference>
<keyword evidence="2" id="KW-0418">Kinase</keyword>
<name>A0A1H3FKS5_ALLWA</name>
<dbReference type="EMBL" id="FNOW01000019">
    <property type="protein sequence ID" value="SDX91435.1"/>
    <property type="molecule type" value="Genomic_DNA"/>
</dbReference>
<evidence type="ECO:0000313" key="3">
    <source>
        <dbReference type="Proteomes" id="UP000198672"/>
    </source>
</evidence>
<dbReference type="STRING" id="61595.SAMN05421644_11932"/>
<dbReference type="PANTHER" id="PTHR47763:SF4">
    <property type="entry name" value="ALPHA-PROTEIN KINASE VWKA"/>
    <property type="match status" value="1"/>
</dbReference>
<proteinExistence type="predicted"/>
<dbReference type="InterPro" id="IPR052969">
    <property type="entry name" value="Thr-specific_kinase-like"/>
</dbReference>
<dbReference type="RefSeq" id="WP_091333551.1">
    <property type="nucleotide sequence ID" value="NZ_FNOW01000019.1"/>
</dbReference>
<keyword evidence="3" id="KW-1185">Reference proteome</keyword>
<gene>
    <name evidence="2" type="ORF">SAMN05421644_11932</name>
</gene>
<dbReference type="OrthoDB" id="9801841at2"/>
<dbReference type="Proteomes" id="UP000198672">
    <property type="component" value="Unassembled WGS sequence"/>
</dbReference>
<accession>A0A1H3FKS5</accession>
<organism evidence="2 3">
    <name type="scientific">Allochromatium warmingii</name>
    <name type="common">Chromatium warmingii</name>
    <dbReference type="NCBI Taxonomy" id="61595"/>
    <lineage>
        <taxon>Bacteria</taxon>
        <taxon>Pseudomonadati</taxon>
        <taxon>Pseudomonadota</taxon>
        <taxon>Gammaproteobacteria</taxon>
        <taxon>Chromatiales</taxon>
        <taxon>Chromatiaceae</taxon>
        <taxon>Allochromatium</taxon>
    </lineage>
</organism>
<evidence type="ECO:0000259" key="1">
    <source>
        <dbReference type="PROSITE" id="PS50234"/>
    </source>
</evidence>
<dbReference type="SUPFAM" id="SSF53300">
    <property type="entry name" value="vWA-like"/>
    <property type="match status" value="1"/>
</dbReference>
<dbReference type="InterPro" id="IPR002035">
    <property type="entry name" value="VWF_A"/>
</dbReference>